<evidence type="ECO:0000313" key="2">
    <source>
        <dbReference type="EMBL" id="MBD8039233.1"/>
    </source>
</evidence>
<dbReference type="CDD" id="cd02966">
    <property type="entry name" value="TlpA_like_family"/>
    <property type="match status" value="1"/>
</dbReference>
<dbReference type="PROSITE" id="PS51352">
    <property type="entry name" value="THIOREDOXIN_2"/>
    <property type="match status" value="1"/>
</dbReference>
<dbReference type="EMBL" id="JACSPP010000004">
    <property type="protein sequence ID" value="MBD8039233.1"/>
    <property type="molecule type" value="Genomic_DNA"/>
</dbReference>
<dbReference type="Proteomes" id="UP000620874">
    <property type="component" value="Unassembled WGS sequence"/>
</dbReference>
<evidence type="ECO:0000313" key="3">
    <source>
        <dbReference type="Proteomes" id="UP000620874"/>
    </source>
</evidence>
<dbReference type="Gene3D" id="3.40.30.10">
    <property type="entry name" value="Glutaredoxin"/>
    <property type="match status" value="1"/>
</dbReference>
<dbReference type="RefSeq" id="WP_087210280.1">
    <property type="nucleotide sequence ID" value="NZ_JACSPP010000004.1"/>
</dbReference>
<name>A0ABR8Y524_9BACT</name>
<comment type="caution">
    <text evidence="2">The sequence shown here is derived from an EMBL/GenBank/DDBJ whole genome shotgun (WGS) entry which is preliminary data.</text>
</comment>
<evidence type="ECO:0000259" key="1">
    <source>
        <dbReference type="PROSITE" id="PS51352"/>
    </source>
</evidence>
<feature type="domain" description="Thioredoxin" evidence="1">
    <location>
        <begin position="31"/>
        <end position="172"/>
    </location>
</feature>
<sequence>MTHIYYCILWGICLILAGCIRDDAAYGEAGIVAGDTLPEFQVELDNGSMLATSDLQGKVSVLVFFHTGCPDCQQELPVIQQLYDLYRANDSVAIYCISREEAAEEIEAYWQAHGLTLPYSAQESRSVYNLFSGQGIPRVYVSDKSLQVYSTYSDDPIAGLDELTEDVEALRMKNKE</sequence>
<dbReference type="PANTHER" id="PTHR42852:SF17">
    <property type="entry name" value="THIOREDOXIN-LIKE PROTEIN HI_1115"/>
    <property type="match status" value="1"/>
</dbReference>
<dbReference type="Pfam" id="PF08534">
    <property type="entry name" value="Redoxin"/>
    <property type="match status" value="1"/>
</dbReference>
<keyword evidence="3" id="KW-1185">Reference proteome</keyword>
<gene>
    <name evidence="2" type="ORF">H9625_01995</name>
</gene>
<accession>A0ABR8Y524</accession>
<dbReference type="InterPro" id="IPR050553">
    <property type="entry name" value="Thioredoxin_ResA/DsbE_sf"/>
</dbReference>
<dbReference type="PANTHER" id="PTHR42852">
    <property type="entry name" value="THIOL:DISULFIDE INTERCHANGE PROTEIN DSBE"/>
    <property type="match status" value="1"/>
</dbReference>
<dbReference type="InterPro" id="IPR036249">
    <property type="entry name" value="Thioredoxin-like_sf"/>
</dbReference>
<dbReference type="InterPro" id="IPR013766">
    <property type="entry name" value="Thioredoxin_domain"/>
</dbReference>
<dbReference type="InterPro" id="IPR013740">
    <property type="entry name" value="Redoxin"/>
</dbReference>
<reference evidence="2 3" key="1">
    <citation type="submission" date="2020-08" db="EMBL/GenBank/DDBJ databases">
        <title>A Genomic Blueprint of the Chicken Gut Microbiome.</title>
        <authorList>
            <person name="Gilroy R."/>
            <person name="Ravi A."/>
            <person name="Getino M."/>
            <person name="Pursley I."/>
            <person name="Horton D.L."/>
            <person name="Alikhan N.-F."/>
            <person name="Baker D."/>
            <person name="Gharbi K."/>
            <person name="Hall N."/>
            <person name="Watson M."/>
            <person name="Adriaenssens E.M."/>
            <person name="Foster-Nyarko E."/>
            <person name="Jarju S."/>
            <person name="Secka A."/>
            <person name="Antonio M."/>
            <person name="Oren A."/>
            <person name="Chaudhuri R."/>
            <person name="La Ragione R.M."/>
            <person name="Hildebrand F."/>
            <person name="Pallen M.J."/>
        </authorList>
    </citation>
    <scope>NUCLEOTIDE SEQUENCE [LARGE SCALE GENOMIC DNA]</scope>
    <source>
        <strain evidence="2 3">Sa1CVN1</strain>
    </source>
</reference>
<dbReference type="SUPFAM" id="SSF52833">
    <property type="entry name" value="Thioredoxin-like"/>
    <property type="match status" value="1"/>
</dbReference>
<proteinExistence type="predicted"/>
<protein>
    <submittedName>
        <fullName evidence="2">TlpA family protein disulfide reductase</fullName>
    </submittedName>
</protein>
<organism evidence="2 3">
    <name type="scientific">Phocaeicola intestinalis</name>
    <dbReference type="NCBI Taxonomy" id="2762212"/>
    <lineage>
        <taxon>Bacteria</taxon>
        <taxon>Pseudomonadati</taxon>
        <taxon>Bacteroidota</taxon>
        <taxon>Bacteroidia</taxon>
        <taxon>Bacteroidales</taxon>
        <taxon>Bacteroidaceae</taxon>
        <taxon>Phocaeicola</taxon>
    </lineage>
</organism>